<proteinExistence type="predicted"/>
<dbReference type="AlphaFoldDB" id="A0A565BW46"/>
<dbReference type="Proteomes" id="UP000489600">
    <property type="component" value="Unassembled WGS sequence"/>
</dbReference>
<name>A0A565BW46_9BRAS</name>
<evidence type="ECO:0000313" key="3">
    <source>
        <dbReference type="Proteomes" id="UP000489600"/>
    </source>
</evidence>
<feature type="compositionally biased region" description="Basic and acidic residues" evidence="1">
    <location>
        <begin position="31"/>
        <end position="50"/>
    </location>
</feature>
<feature type="region of interest" description="Disordered" evidence="1">
    <location>
        <begin position="27"/>
        <end position="59"/>
    </location>
</feature>
<protein>
    <submittedName>
        <fullName evidence="2">Uncharacterized protein</fullName>
    </submittedName>
</protein>
<gene>
    <name evidence="2" type="ORF">ANE_LOCUS16019</name>
</gene>
<accession>A0A565BW46</accession>
<evidence type="ECO:0000313" key="2">
    <source>
        <dbReference type="EMBL" id="VVB05575.1"/>
    </source>
</evidence>
<keyword evidence="3" id="KW-1185">Reference proteome</keyword>
<sequence>MDWWGHRRRCNVRGEKTAKDEAMLQLENAESSEHAGRTDETLIAEEKDNVNKPPKKRHRSDKIVQELNIQFFFVRWPAHMRTTTAIFEGCLKDMQESFKKDFREL</sequence>
<organism evidence="2 3">
    <name type="scientific">Arabis nemorensis</name>
    <dbReference type="NCBI Taxonomy" id="586526"/>
    <lineage>
        <taxon>Eukaryota</taxon>
        <taxon>Viridiplantae</taxon>
        <taxon>Streptophyta</taxon>
        <taxon>Embryophyta</taxon>
        <taxon>Tracheophyta</taxon>
        <taxon>Spermatophyta</taxon>
        <taxon>Magnoliopsida</taxon>
        <taxon>eudicotyledons</taxon>
        <taxon>Gunneridae</taxon>
        <taxon>Pentapetalae</taxon>
        <taxon>rosids</taxon>
        <taxon>malvids</taxon>
        <taxon>Brassicales</taxon>
        <taxon>Brassicaceae</taxon>
        <taxon>Arabideae</taxon>
        <taxon>Arabis</taxon>
    </lineage>
</organism>
<comment type="caution">
    <text evidence="2">The sequence shown here is derived from an EMBL/GenBank/DDBJ whole genome shotgun (WGS) entry which is preliminary data.</text>
</comment>
<reference evidence="2" key="1">
    <citation type="submission" date="2019-07" db="EMBL/GenBank/DDBJ databases">
        <authorList>
            <person name="Dittberner H."/>
        </authorList>
    </citation>
    <scope>NUCLEOTIDE SEQUENCE [LARGE SCALE GENOMIC DNA]</scope>
</reference>
<dbReference type="EMBL" id="CABITT030000005">
    <property type="protein sequence ID" value="VVB05575.1"/>
    <property type="molecule type" value="Genomic_DNA"/>
</dbReference>
<evidence type="ECO:0000256" key="1">
    <source>
        <dbReference type="SAM" id="MobiDB-lite"/>
    </source>
</evidence>